<protein>
    <submittedName>
        <fullName evidence="2">Uncharacterized protein</fullName>
    </submittedName>
</protein>
<name>A0ABM8GAK0_9MICO</name>
<accession>A0ABM8GAK0</accession>
<evidence type="ECO:0000313" key="3">
    <source>
        <dbReference type="Proteomes" id="UP001321498"/>
    </source>
</evidence>
<proteinExistence type="predicted"/>
<dbReference type="Proteomes" id="UP001321498">
    <property type="component" value="Chromosome"/>
</dbReference>
<gene>
    <name evidence="2" type="ORF">GCM10025866_11480</name>
</gene>
<organism evidence="2 3">
    <name type="scientific">Naasia aerilata</name>
    <dbReference type="NCBI Taxonomy" id="1162966"/>
    <lineage>
        <taxon>Bacteria</taxon>
        <taxon>Bacillati</taxon>
        <taxon>Actinomycetota</taxon>
        <taxon>Actinomycetes</taxon>
        <taxon>Micrococcales</taxon>
        <taxon>Microbacteriaceae</taxon>
        <taxon>Naasia</taxon>
    </lineage>
</organism>
<keyword evidence="3" id="KW-1185">Reference proteome</keyword>
<feature type="compositionally biased region" description="Pro residues" evidence="1">
    <location>
        <begin position="48"/>
        <end position="57"/>
    </location>
</feature>
<evidence type="ECO:0000256" key="1">
    <source>
        <dbReference type="SAM" id="MobiDB-lite"/>
    </source>
</evidence>
<sequence>MPTGRAGSSRDRCSPRWATAFPGAGRAADPDGSRAAVAPLDRRGGCPRPQPGPPTAPMPTRARGSYRPPTGEVPVIFKEDDKDAVSILARFFADE</sequence>
<dbReference type="EMBL" id="AP027731">
    <property type="protein sequence ID" value="BDZ45239.1"/>
    <property type="molecule type" value="Genomic_DNA"/>
</dbReference>
<feature type="region of interest" description="Disordered" evidence="1">
    <location>
        <begin position="1"/>
        <end position="74"/>
    </location>
</feature>
<reference evidence="3" key="1">
    <citation type="journal article" date="2019" name="Int. J. Syst. Evol. Microbiol.">
        <title>The Global Catalogue of Microorganisms (GCM) 10K type strain sequencing project: providing services to taxonomists for standard genome sequencing and annotation.</title>
        <authorList>
            <consortium name="The Broad Institute Genomics Platform"/>
            <consortium name="The Broad Institute Genome Sequencing Center for Infectious Disease"/>
            <person name="Wu L."/>
            <person name="Ma J."/>
        </authorList>
    </citation>
    <scope>NUCLEOTIDE SEQUENCE [LARGE SCALE GENOMIC DNA]</scope>
    <source>
        <strain evidence="3">NBRC 108725</strain>
    </source>
</reference>
<evidence type="ECO:0000313" key="2">
    <source>
        <dbReference type="EMBL" id="BDZ45239.1"/>
    </source>
</evidence>